<proteinExistence type="predicted"/>
<protein>
    <submittedName>
        <fullName evidence="2">Uncharacterized protein</fullName>
    </submittedName>
</protein>
<evidence type="ECO:0000313" key="3">
    <source>
        <dbReference type="Proteomes" id="UP000704712"/>
    </source>
</evidence>
<comment type="caution">
    <text evidence="2">The sequence shown here is derived from an EMBL/GenBank/DDBJ whole genome shotgun (WGS) entry which is preliminary data.</text>
</comment>
<dbReference type="Proteomes" id="UP000704712">
    <property type="component" value="Unassembled WGS sequence"/>
</dbReference>
<evidence type="ECO:0000313" key="2">
    <source>
        <dbReference type="EMBL" id="KAF4148650.1"/>
    </source>
</evidence>
<dbReference type="EMBL" id="JAACNO010000254">
    <property type="protein sequence ID" value="KAF4148650.1"/>
    <property type="molecule type" value="Genomic_DNA"/>
</dbReference>
<feature type="compositionally biased region" description="Polar residues" evidence="1">
    <location>
        <begin position="1"/>
        <end position="12"/>
    </location>
</feature>
<organism evidence="2 3">
    <name type="scientific">Phytophthora infestans</name>
    <name type="common">Potato late blight agent</name>
    <name type="synonym">Botrytis infestans</name>
    <dbReference type="NCBI Taxonomy" id="4787"/>
    <lineage>
        <taxon>Eukaryota</taxon>
        <taxon>Sar</taxon>
        <taxon>Stramenopiles</taxon>
        <taxon>Oomycota</taxon>
        <taxon>Peronosporomycetes</taxon>
        <taxon>Peronosporales</taxon>
        <taxon>Peronosporaceae</taxon>
        <taxon>Phytophthora</taxon>
    </lineage>
</organism>
<reference evidence="2" key="1">
    <citation type="submission" date="2020-03" db="EMBL/GenBank/DDBJ databases">
        <title>Hybrid Assembly of Korean Phytophthora infestans isolates.</title>
        <authorList>
            <person name="Prokchorchik M."/>
            <person name="Lee Y."/>
            <person name="Seo J."/>
            <person name="Cho J.-H."/>
            <person name="Park Y.-E."/>
            <person name="Jang D.-C."/>
            <person name="Im J.-S."/>
            <person name="Choi J.-G."/>
            <person name="Park H.-J."/>
            <person name="Lee G.-B."/>
            <person name="Lee Y.-G."/>
            <person name="Hong S.-Y."/>
            <person name="Cho K."/>
            <person name="Sohn K.H."/>
        </authorList>
    </citation>
    <scope>NUCLEOTIDE SEQUENCE</scope>
    <source>
        <strain evidence="2">KR_2_A2</strain>
    </source>
</reference>
<feature type="region of interest" description="Disordered" evidence="1">
    <location>
        <begin position="208"/>
        <end position="232"/>
    </location>
</feature>
<feature type="region of interest" description="Disordered" evidence="1">
    <location>
        <begin position="1"/>
        <end position="26"/>
    </location>
</feature>
<feature type="region of interest" description="Disordered" evidence="1">
    <location>
        <begin position="341"/>
        <end position="376"/>
    </location>
</feature>
<feature type="compositionally biased region" description="Polar residues" evidence="1">
    <location>
        <begin position="214"/>
        <end position="226"/>
    </location>
</feature>
<gene>
    <name evidence="2" type="ORF">GN958_ATG02130</name>
</gene>
<sequence>MPLFASSINPATGANRDVSCGPSATSMSRDVGSAVWAEKASDPFGRVKRTAQSFARNGNVAVASKWTLPKPPSRLLFQSPPGFHSRSPDEGPLFGPSTQSRTLFGSCGSNSSGNEAPQNVGGFACGYATLSTKTDAAFGTASTDFGGGAGQGNTTPLFGSVSVDSGFGATRTLFSKAGSSLEASKMGIGSGGSCTVFKAGSSAAKPPLAPTLNPFATPTKKQTGKSFGNPFAPLSVSTSNPSALTPQSSGGSPFSRKVAANATVNPFAVKVSAKTTVNPFAMKATSKVWVDPYCCENTFGGIQDVPSAVPGRAASVKFRTPALGSNRVFLVTTFDWTGCGTEKEPSPGIPYKMKSSSSGDASSSPEESSSLDTLVASPDTDPYASGSCGAGLIEQKIKPAIANPPSCIKLKVLNDRSSVALRCSKPRQLQDLQPGLALPDNICKHSP</sequence>
<name>A0A8S9V6P0_PHYIN</name>
<accession>A0A8S9V6P0</accession>
<evidence type="ECO:0000256" key="1">
    <source>
        <dbReference type="SAM" id="MobiDB-lite"/>
    </source>
</evidence>
<feature type="compositionally biased region" description="Low complexity" evidence="1">
    <location>
        <begin position="355"/>
        <end position="370"/>
    </location>
</feature>
<dbReference type="AlphaFoldDB" id="A0A8S9V6P0"/>